<accession>A0A5B7K3V2</accession>
<proteinExistence type="predicted"/>
<sequence length="49" mass="5681">MWHKTDEDCHGIARAIADVMMTLDPQYFAIIQEKYHSSLSYPSSVLPQR</sequence>
<protein>
    <submittedName>
        <fullName evidence="1">Uncharacterized protein</fullName>
    </submittedName>
</protein>
<evidence type="ECO:0000313" key="2">
    <source>
        <dbReference type="Proteomes" id="UP000324222"/>
    </source>
</evidence>
<dbReference type="Proteomes" id="UP000324222">
    <property type="component" value="Unassembled WGS sequence"/>
</dbReference>
<gene>
    <name evidence="1" type="ORF">E2C01_100719</name>
</gene>
<evidence type="ECO:0000313" key="1">
    <source>
        <dbReference type="EMBL" id="MPD05002.1"/>
    </source>
</evidence>
<dbReference type="AlphaFoldDB" id="A0A5B7K3V2"/>
<keyword evidence="2" id="KW-1185">Reference proteome</keyword>
<name>A0A5B7K3V2_PORTR</name>
<dbReference type="EMBL" id="VSRR010143886">
    <property type="protein sequence ID" value="MPD05002.1"/>
    <property type="molecule type" value="Genomic_DNA"/>
</dbReference>
<comment type="caution">
    <text evidence="1">The sequence shown here is derived from an EMBL/GenBank/DDBJ whole genome shotgun (WGS) entry which is preliminary data.</text>
</comment>
<organism evidence="1 2">
    <name type="scientific">Portunus trituberculatus</name>
    <name type="common">Swimming crab</name>
    <name type="synonym">Neptunus trituberculatus</name>
    <dbReference type="NCBI Taxonomy" id="210409"/>
    <lineage>
        <taxon>Eukaryota</taxon>
        <taxon>Metazoa</taxon>
        <taxon>Ecdysozoa</taxon>
        <taxon>Arthropoda</taxon>
        <taxon>Crustacea</taxon>
        <taxon>Multicrustacea</taxon>
        <taxon>Malacostraca</taxon>
        <taxon>Eumalacostraca</taxon>
        <taxon>Eucarida</taxon>
        <taxon>Decapoda</taxon>
        <taxon>Pleocyemata</taxon>
        <taxon>Brachyura</taxon>
        <taxon>Eubrachyura</taxon>
        <taxon>Portunoidea</taxon>
        <taxon>Portunidae</taxon>
        <taxon>Portuninae</taxon>
        <taxon>Portunus</taxon>
    </lineage>
</organism>
<reference evidence="1 2" key="1">
    <citation type="submission" date="2019-05" db="EMBL/GenBank/DDBJ databases">
        <title>Another draft genome of Portunus trituberculatus and its Hox gene families provides insights of decapod evolution.</title>
        <authorList>
            <person name="Jeong J.-H."/>
            <person name="Song I."/>
            <person name="Kim S."/>
            <person name="Choi T."/>
            <person name="Kim D."/>
            <person name="Ryu S."/>
            <person name="Kim W."/>
        </authorList>
    </citation>
    <scope>NUCLEOTIDE SEQUENCE [LARGE SCALE GENOMIC DNA]</scope>
    <source>
        <tissue evidence="1">Muscle</tissue>
    </source>
</reference>